<proteinExistence type="predicted"/>
<evidence type="ECO:0000313" key="2">
    <source>
        <dbReference type="Proteomes" id="UP000198525"/>
    </source>
</evidence>
<protein>
    <submittedName>
        <fullName evidence="1">Uncharacterized protein</fullName>
    </submittedName>
</protein>
<dbReference type="AlphaFoldDB" id="A0A1G8YYR5"/>
<dbReference type="STRING" id="376427.SAMN04487954_11142"/>
<name>A0A1G8YYR5_9GAMM</name>
<organism evidence="1 2">
    <name type="scientific">Billgrantia gudaonensis</name>
    <dbReference type="NCBI Taxonomy" id="376427"/>
    <lineage>
        <taxon>Bacteria</taxon>
        <taxon>Pseudomonadati</taxon>
        <taxon>Pseudomonadota</taxon>
        <taxon>Gammaproteobacteria</taxon>
        <taxon>Oceanospirillales</taxon>
        <taxon>Halomonadaceae</taxon>
        <taxon>Billgrantia</taxon>
    </lineage>
</organism>
<evidence type="ECO:0000313" key="1">
    <source>
        <dbReference type="EMBL" id="SDK07982.1"/>
    </source>
</evidence>
<dbReference type="RefSeq" id="WP_089677401.1">
    <property type="nucleotide sequence ID" value="NZ_FNES01000011.1"/>
</dbReference>
<sequence length="66" mass="7054">MTQTATPVPIATLDDLVQRARNGYLLRVASVKAARTAVLASDYVTGVNGEIFQVDAGFDIASMVFH</sequence>
<dbReference type="OrthoDB" id="9803628at2"/>
<reference evidence="1 2" key="1">
    <citation type="submission" date="2016-10" db="EMBL/GenBank/DDBJ databases">
        <authorList>
            <person name="de Groot N.N."/>
        </authorList>
    </citation>
    <scope>NUCLEOTIDE SEQUENCE [LARGE SCALE GENOMIC DNA]</scope>
    <source>
        <strain evidence="1 2">CGMCC 1.6133</strain>
    </source>
</reference>
<keyword evidence="2" id="KW-1185">Reference proteome</keyword>
<dbReference type="Proteomes" id="UP000198525">
    <property type="component" value="Unassembled WGS sequence"/>
</dbReference>
<gene>
    <name evidence="1" type="ORF">SAMN04487954_11142</name>
</gene>
<dbReference type="EMBL" id="FNES01000011">
    <property type="protein sequence ID" value="SDK07982.1"/>
    <property type="molecule type" value="Genomic_DNA"/>
</dbReference>
<accession>A0A1G8YYR5</accession>